<dbReference type="InterPro" id="IPR050288">
    <property type="entry name" value="Cellulose_deg_GH3"/>
</dbReference>
<proteinExistence type="inferred from homology"/>
<organism evidence="4 5">
    <name type="scientific">Roseburia intestinalis</name>
    <dbReference type="NCBI Taxonomy" id="166486"/>
    <lineage>
        <taxon>Bacteria</taxon>
        <taxon>Bacillati</taxon>
        <taxon>Bacillota</taxon>
        <taxon>Clostridia</taxon>
        <taxon>Lachnospirales</taxon>
        <taxon>Lachnospiraceae</taxon>
        <taxon>Roseburia</taxon>
    </lineage>
</organism>
<dbReference type="GO" id="GO:0004553">
    <property type="term" value="F:hydrolase activity, hydrolyzing O-glycosyl compounds"/>
    <property type="evidence" value="ECO:0007669"/>
    <property type="project" value="InterPro"/>
</dbReference>
<dbReference type="InterPro" id="IPR036962">
    <property type="entry name" value="Glyco_hydro_3_N_sf"/>
</dbReference>
<dbReference type="SUPFAM" id="SSF51445">
    <property type="entry name" value="(Trans)glycosidases"/>
    <property type="match status" value="1"/>
</dbReference>
<dbReference type="PRINTS" id="PR00133">
    <property type="entry name" value="GLHYDRLASE3"/>
</dbReference>
<dbReference type="RefSeq" id="WP_118598998.1">
    <property type="nucleotide sequence ID" value="NZ_QSHO01000019.1"/>
</dbReference>
<protein>
    <submittedName>
        <fullName evidence="4">Beta-glucosidase</fullName>
    </submittedName>
</protein>
<dbReference type="Gene3D" id="3.20.20.300">
    <property type="entry name" value="Glycoside hydrolase, family 3, N-terminal domain"/>
    <property type="match status" value="1"/>
</dbReference>
<dbReference type="Gene3D" id="3.40.50.1700">
    <property type="entry name" value="Glycoside hydrolase family 3 C-terminal domain"/>
    <property type="match status" value="1"/>
</dbReference>
<dbReference type="InterPro" id="IPR017853">
    <property type="entry name" value="GH"/>
</dbReference>
<dbReference type="InterPro" id="IPR001764">
    <property type="entry name" value="Glyco_hydro_3_N"/>
</dbReference>
<dbReference type="InterPro" id="IPR036881">
    <property type="entry name" value="Glyco_hydro_3_C_sf"/>
</dbReference>
<gene>
    <name evidence="4" type="ORF">DW856_16740</name>
</gene>
<evidence type="ECO:0000313" key="4">
    <source>
        <dbReference type="EMBL" id="RHC13737.1"/>
    </source>
</evidence>
<dbReference type="GO" id="GO:0005975">
    <property type="term" value="P:carbohydrate metabolic process"/>
    <property type="evidence" value="ECO:0007669"/>
    <property type="project" value="InterPro"/>
</dbReference>
<dbReference type="Proteomes" id="UP000283513">
    <property type="component" value="Unassembled WGS sequence"/>
</dbReference>
<dbReference type="PANTHER" id="PTHR42715:SF10">
    <property type="entry name" value="BETA-GLUCOSIDASE"/>
    <property type="match status" value="1"/>
</dbReference>
<dbReference type="InterPro" id="IPR013783">
    <property type="entry name" value="Ig-like_fold"/>
</dbReference>
<evidence type="ECO:0000259" key="3">
    <source>
        <dbReference type="SMART" id="SM01217"/>
    </source>
</evidence>
<dbReference type="Gene3D" id="2.60.40.10">
    <property type="entry name" value="Immunoglobulins"/>
    <property type="match status" value="1"/>
</dbReference>
<dbReference type="PANTHER" id="PTHR42715">
    <property type="entry name" value="BETA-GLUCOSIDASE"/>
    <property type="match status" value="1"/>
</dbReference>
<accession>A0A3R6B4D4</accession>
<dbReference type="Pfam" id="PF14310">
    <property type="entry name" value="Fn3-like"/>
    <property type="match status" value="1"/>
</dbReference>
<dbReference type="Pfam" id="PF01915">
    <property type="entry name" value="Glyco_hydro_3_C"/>
    <property type="match status" value="1"/>
</dbReference>
<comment type="similarity">
    <text evidence="1">Belongs to the glycosyl hydrolase 3 family.</text>
</comment>
<evidence type="ECO:0000313" key="5">
    <source>
        <dbReference type="Proteomes" id="UP000283513"/>
    </source>
</evidence>
<evidence type="ECO:0000256" key="2">
    <source>
        <dbReference type="ARBA" id="ARBA00022801"/>
    </source>
</evidence>
<comment type="caution">
    <text evidence="4">The sequence shown here is derived from an EMBL/GenBank/DDBJ whole genome shotgun (WGS) entry which is preliminary data.</text>
</comment>
<sequence>MDKKKIARKIAEESIVLLKNADHILPLKEKKEITFFGRTQIGTLYSGNGSGGANIAGCGTILEECEKRGIKPESLLKEFYEYKASAEQVTEEDEFDWTKVSEMVNSGIMYEIFGKYKAPLDEYDVPETLIFQAAEKTDTAIFVIGRNSGGEECDRHLPEDYYLTRSEESLLKDICTHFANVVIVLNVNGLIDLSWMKKYASIKSLLFIGIPGEEGASALAGILTGEINPSGKLAVTIAEHYEDYPSADHFSWDKEHLENILDYESYGLSSEENGSTGFTKSPVTVYWEDIYTGYRYFDTFGKQVLYPFGYGLSYTAFAISDALVKKQNGGILVTADVKNIGEMSGKEVIQIYLSKVYPAEGVERPYQELKGFEKTSDLAPGEKEQVKIWIPWRELAVYDEERAAWVIESGDYLLKMGNSSRDTFVEGLICVEKTILAEQCTNCLNITECNNGKIEFLTQKENDAEMASVLNITEQNKDVSGQNIIFVTPEDVHDVQENRKCGKETISKAETTVSEREKERNLAELSIKELAALCVGYGPGTPFAAVGDRSDPSTIFDDEGKPMTTNSHPTGYPGYVSPAIEEKGIKSVFYKDGPAGIGGVAWPTEMLIACSFDKKLWQMFGDAVGKECEEQQVNVWLAPAVNLHRNPLCGRNFEYFSEDPYLTGVCACEITKGVQNSRPVIVCPKHFAANEQETFRRGNAGKNVDAVDSILTERALREQYLKPFEMLVKDAGIACIMTSFNKINGSFSGGSHDLCTHILREEWGFEGAVVTDWGDMDMVVDGADAVAAGNDIVMPGGPPVIRQILKGYEEGRVTREELEQAVRHLLIMIKRIRLAD</sequence>
<dbReference type="EMBL" id="QSHO01000019">
    <property type="protein sequence ID" value="RHC13737.1"/>
    <property type="molecule type" value="Genomic_DNA"/>
</dbReference>
<dbReference type="SMART" id="SM01217">
    <property type="entry name" value="Fn3_like"/>
    <property type="match status" value="1"/>
</dbReference>
<evidence type="ECO:0000256" key="1">
    <source>
        <dbReference type="ARBA" id="ARBA00005336"/>
    </source>
</evidence>
<keyword evidence="2" id="KW-0378">Hydrolase</keyword>
<name>A0A3R6B4D4_9FIRM</name>
<dbReference type="InterPro" id="IPR026891">
    <property type="entry name" value="Fn3-like"/>
</dbReference>
<reference evidence="4 5" key="1">
    <citation type="submission" date="2018-08" db="EMBL/GenBank/DDBJ databases">
        <title>A genome reference for cultivated species of the human gut microbiota.</title>
        <authorList>
            <person name="Zou Y."/>
            <person name="Xue W."/>
            <person name="Luo G."/>
        </authorList>
    </citation>
    <scope>NUCLEOTIDE SEQUENCE [LARGE SCALE GENOMIC DNA]</scope>
    <source>
        <strain evidence="4 5">AM37-1AC</strain>
    </source>
</reference>
<dbReference type="InterPro" id="IPR002772">
    <property type="entry name" value="Glyco_hydro_3_C"/>
</dbReference>
<dbReference type="AlphaFoldDB" id="A0A3R6B4D4"/>
<dbReference type="Pfam" id="PF00933">
    <property type="entry name" value="Glyco_hydro_3"/>
    <property type="match status" value="1"/>
</dbReference>
<dbReference type="SUPFAM" id="SSF52279">
    <property type="entry name" value="Beta-D-glucan exohydrolase, C-terminal domain"/>
    <property type="match status" value="1"/>
</dbReference>
<feature type="domain" description="Fibronectin type III-like" evidence="3">
    <location>
        <begin position="347"/>
        <end position="420"/>
    </location>
</feature>